<feature type="compositionally biased region" description="Polar residues" evidence="2">
    <location>
        <begin position="1422"/>
        <end position="1438"/>
    </location>
</feature>
<dbReference type="Pfam" id="PF00618">
    <property type="entry name" value="RasGEF_N"/>
    <property type="match status" value="1"/>
</dbReference>
<protein>
    <recommendedName>
        <fullName evidence="7">Rho-GAP domain-containing protein</fullName>
    </recommendedName>
</protein>
<proteinExistence type="predicted"/>
<evidence type="ECO:0008006" key="7">
    <source>
        <dbReference type="Google" id="ProtNLM"/>
    </source>
</evidence>
<dbReference type="GO" id="GO:0016020">
    <property type="term" value="C:membrane"/>
    <property type="evidence" value="ECO:0007669"/>
    <property type="project" value="TreeGrafter"/>
</dbReference>
<dbReference type="GO" id="GO:0005096">
    <property type="term" value="F:GTPase activator activity"/>
    <property type="evidence" value="ECO:0007669"/>
    <property type="project" value="InterPro"/>
</dbReference>
<gene>
    <name evidence="5" type="ORF">DIURU_004453</name>
</gene>
<dbReference type="GeneID" id="54783104"/>
<feature type="compositionally biased region" description="Pro residues" evidence="2">
    <location>
        <begin position="1501"/>
        <end position="1517"/>
    </location>
</feature>
<dbReference type="PANTHER" id="PTHR23182">
    <property type="entry name" value="BREAKPOINT CLUSTER REGION PROTEIN BCR"/>
    <property type="match status" value="1"/>
</dbReference>
<feature type="compositionally biased region" description="Basic and acidic residues" evidence="2">
    <location>
        <begin position="7"/>
        <end position="17"/>
    </location>
</feature>
<dbReference type="Gene3D" id="1.10.555.10">
    <property type="entry name" value="Rho GTPase activation protein"/>
    <property type="match status" value="1"/>
</dbReference>
<dbReference type="PANTHER" id="PTHR23182:SF1">
    <property type="entry name" value="RHO GTPASE ACTIVATING PROTEIN AT 1A, ISOFORM E"/>
    <property type="match status" value="1"/>
</dbReference>
<dbReference type="InterPro" id="IPR036964">
    <property type="entry name" value="RASGEF_cat_dom_sf"/>
</dbReference>
<dbReference type="Proteomes" id="UP000449547">
    <property type="component" value="Unassembled WGS sequence"/>
</dbReference>
<feature type="compositionally biased region" description="Acidic residues" evidence="2">
    <location>
        <begin position="829"/>
        <end position="844"/>
    </location>
</feature>
<feature type="region of interest" description="Disordered" evidence="2">
    <location>
        <begin position="1481"/>
        <end position="1518"/>
    </location>
</feature>
<reference evidence="5 6" key="1">
    <citation type="submission" date="2019-07" db="EMBL/GenBank/DDBJ databases">
        <title>Genome assembly of two rare yeast pathogens: Diutina rugosa and Trichomonascus ciferrii.</title>
        <authorList>
            <person name="Mixao V."/>
            <person name="Saus E."/>
            <person name="Hansen A."/>
            <person name="Lass-Flor C."/>
            <person name="Gabaldon T."/>
        </authorList>
    </citation>
    <scope>NUCLEOTIDE SEQUENCE [LARGE SCALE GENOMIC DNA]</scope>
    <source>
        <strain evidence="5 6">CBS 613</strain>
    </source>
</reference>
<dbReference type="GO" id="GO:0007264">
    <property type="term" value="P:small GTPase-mediated signal transduction"/>
    <property type="evidence" value="ECO:0007669"/>
    <property type="project" value="InterPro"/>
</dbReference>
<dbReference type="SUPFAM" id="SSF48350">
    <property type="entry name" value="GTPase activation domain, GAP"/>
    <property type="match status" value="1"/>
</dbReference>
<dbReference type="InterPro" id="IPR037769">
    <property type="entry name" value="Abr/Bcr"/>
</dbReference>
<dbReference type="GO" id="GO:0005085">
    <property type="term" value="F:guanyl-nucleotide exchange factor activity"/>
    <property type="evidence" value="ECO:0007669"/>
    <property type="project" value="UniProtKB-KW"/>
</dbReference>
<comment type="caution">
    <text evidence="5">The sequence shown here is derived from an EMBL/GenBank/DDBJ whole genome shotgun (WGS) entry which is preliminary data.</text>
</comment>
<dbReference type="Pfam" id="PF00620">
    <property type="entry name" value="RhoGAP"/>
    <property type="match status" value="1"/>
</dbReference>
<organism evidence="5 6">
    <name type="scientific">Diutina rugosa</name>
    <name type="common">Yeast</name>
    <name type="synonym">Candida rugosa</name>
    <dbReference type="NCBI Taxonomy" id="5481"/>
    <lineage>
        <taxon>Eukaryota</taxon>
        <taxon>Fungi</taxon>
        <taxon>Dikarya</taxon>
        <taxon>Ascomycota</taxon>
        <taxon>Saccharomycotina</taxon>
        <taxon>Pichiomycetes</taxon>
        <taxon>Debaryomycetaceae</taxon>
        <taxon>Diutina</taxon>
    </lineage>
</organism>
<feature type="region of interest" description="Disordered" evidence="2">
    <location>
        <begin position="1857"/>
        <end position="1943"/>
    </location>
</feature>
<dbReference type="SMART" id="SM00147">
    <property type="entry name" value="RasGEF"/>
    <property type="match status" value="1"/>
</dbReference>
<name>A0A642UHJ3_DIURU</name>
<dbReference type="InterPro" id="IPR008936">
    <property type="entry name" value="Rho_GTPase_activation_prot"/>
</dbReference>
<dbReference type="Gene3D" id="1.20.870.10">
    <property type="entry name" value="Son of sevenless (SoS) protein Chain: S domain 1"/>
    <property type="match status" value="1"/>
</dbReference>
<dbReference type="SUPFAM" id="SSF48366">
    <property type="entry name" value="Ras GEF"/>
    <property type="match status" value="2"/>
</dbReference>
<dbReference type="InterPro" id="IPR000198">
    <property type="entry name" value="RhoGAP_dom"/>
</dbReference>
<feature type="compositionally biased region" description="Acidic residues" evidence="2">
    <location>
        <begin position="1874"/>
        <end position="1889"/>
    </location>
</feature>
<sequence>MRKIWSSRKDRDKRKSMNPEPATAPAAAAGSSIAPAKLAIAPPSASAPAPDHLARLVRPEWDSTPMKHQWLNVAHGPTAHSGDIESSSRAYRAELRGSHLYLYKAPQFKRFALDDSVGPMGTPLTPKMDKFDDVATMASGAGTAVASIAPSTATSTSGTVSGASIGAPTLVSHQGATPMGAASSAASTLTHSTHTGPYSQLNYSTATLDEHTGFHITHYSPSIHPQLQRNPETGKFGVTSVEALVHYMLFGDDTKAVASVINILPIVPQFSSVMQLIGDFVTAIAEGRFGSVDTIQVGERILQLLANIEANFGGFLLKKDTASLVLQVMEDIQKPSFAQDVGLEGRLVQFKSKMLVKQQQLMDLIKPNQTATSATASTTTQSAMSSSTTEQNPFIELNSLVFMKGNLFELAHAISKIDQQYFHQWNSNIDKSLLLFSSLSDASGVPNFYKRNPLLFNNDVHIHYLSRLLIHHLFVETSSTIDRKARLLEKWIDLGCLLDKSGNMSSWLGISSVILSQPVLRLIKVWSLVSSDYVKLLKNDWCPVLFELDRRHLATDRKPDDEGGPENLARDSYHIMAPRGLGKIYAKEHVIPYFGDLVINNDNPDPQTVNVDELQAVWKRINYSFSRWNEYLANLTNYTDIIKYNEEVLQRYDAMGFIFSNESLNQVLYLGVNGTLDDPPASQNPAPPRDDVAINALHAKLVRLIDINTESINLDKIMKLSLELEPDLPESYLKPPEKPHAVFAHNHSSSSVSVHSVESGMSVQPSMISGPIKADRGFNRLPSFNNDYLKVSLEKYESPEPVPSGDLVFRTEGARDPQNGTTATQAPAADEDDDDVPGLGIDVDDLLNSDKWRSQRRDPATSANDDATTVDVVSARHVPRAGTIDKLIDLLLIDAKYFEEGVHIDLTEYRFVFLLNYNSFISTKDLLDKLAYRFINSGNAVISIMKQMSPSYQVPPGEFPNWQLDTSVDLKELGSVDYELLLKIQINILKVLIVLINNFYGNFSVELINKSILIKLLKLFSNEILQWYNSNKIASQNLEKSFENLVNYYKKLKKLFVKKSYRPVEISKFDEYLINEFKFNNSLHEVPINRNLPGHKNTVKIDKFLSKFNKLLTVFYRGITIDDWMKVNKALESLFERNQLLDFNLQKSSTPEEFVIISNVFNYFESLVDQDKSLILKKFPLVFRKLFKLFFKFRSYLLIQLTDANISVEERLDRMKTLLIMVRISQDKMRNAPQVYEGDSRTQMIPSCIETAVTTVIYSPESRVYSQYWLRAAASFFDEPPASFDNLESLLPPSVPMDDASEPLLPCFGWIIENLLQINTVPSFVDGSMINFSKRYLVFRFLKSVEAPDLMGDIEPSSDDTREFDFLLKLDEALVAQNSLTIGDYRDPHNRESRRLFRSVLQRQHDILLRDYKKKQMRDQMTHFSGSVPPQQSPYVTSLSSTNNILTKKSSQSSLRRQSLSYKSNSSSRFKISGFFSKSRPFSLNGGHHNNASQQQQTQQPAPPVSAPQTQPPPPPIAERVVSERELPHQPEIDPKQKPSVVITLKNRKIFPVYLTPLCFKVDGDNGEDFFFQARSEPDFNDWLVKLGFANRHWFFSRMLNHPKLPSNLTFGVPLAVAAARDAALVPHVLTAMMKYIEDEGINDVGVYRISCSVSELTQLKNTIDNTGTLDLSPDSNIDVHAVTSVLKSYLRELPDALLTDQVIEGLFAVKQEANDDEMVEVTSLADYTGPGVVSRSELAQYQAVLKNLPTTNYHTLRVLLLHLTAIATNQATNKMTPSNLATVIGPALTEASSLDSLVNKFGYINQVLEKMIVNSEQLFDPEYAQTSKQQIMGGGTIATVTGTPVTPAYPSTIIGTPVLNQHSRPAHSLDKIDDADERDPSDADDSGDEAVPHHSHGRAISAPQSDDEDPRGTIAGSASPPSVDASGLPTPTINDEDYSVNA</sequence>
<dbReference type="OrthoDB" id="79452at2759"/>
<feature type="compositionally biased region" description="Low complexity" evidence="2">
    <location>
        <begin position="19"/>
        <end position="31"/>
    </location>
</feature>
<evidence type="ECO:0000313" key="6">
    <source>
        <dbReference type="Proteomes" id="UP000449547"/>
    </source>
</evidence>
<evidence type="ECO:0000313" key="5">
    <source>
        <dbReference type="EMBL" id="KAA8899072.1"/>
    </source>
</evidence>
<evidence type="ECO:0000259" key="3">
    <source>
        <dbReference type="PROSITE" id="PS50212"/>
    </source>
</evidence>
<dbReference type="InterPro" id="IPR000651">
    <property type="entry name" value="Ras-like_Gua-exchang_fac_N"/>
</dbReference>
<dbReference type="RefSeq" id="XP_034010749.1">
    <property type="nucleotide sequence ID" value="XM_034157328.1"/>
</dbReference>
<dbReference type="VEuPathDB" id="FungiDB:DIURU_004453"/>
<accession>A0A642UHJ3</accession>
<dbReference type="InterPro" id="IPR001895">
    <property type="entry name" value="RASGEF_cat_dom"/>
</dbReference>
<dbReference type="Pfam" id="PF00617">
    <property type="entry name" value="RasGEF"/>
    <property type="match status" value="1"/>
</dbReference>
<keyword evidence="1" id="KW-0344">Guanine-nucleotide releasing factor</keyword>
<feature type="domain" description="N-terminal Ras-GEF" evidence="3">
    <location>
        <begin position="875"/>
        <end position="1046"/>
    </location>
</feature>
<keyword evidence="6" id="KW-1185">Reference proteome</keyword>
<feature type="region of interest" description="Disordered" evidence="2">
    <location>
        <begin position="1418"/>
        <end position="1438"/>
    </location>
</feature>
<feature type="region of interest" description="Disordered" evidence="2">
    <location>
        <begin position="797"/>
        <end position="844"/>
    </location>
</feature>
<dbReference type="SMART" id="SM00229">
    <property type="entry name" value="RasGEFN"/>
    <property type="match status" value="1"/>
</dbReference>
<dbReference type="CDD" id="cd06224">
    <property type="entry name" value="REM"/>
    <property type="match status" value="1"/>
</dbReference>
<dbReference type="Gene3D" id="1.10.840.10">
    <property type="entry name" value="Ras guanine-nucleotide exchange factors catalytic domain"/>
    <property type="match status" value="1"/>
</dbReference>
<dbReference type="InterPro" id="IPR023578">
    <property type="entry name" value="Ras_GEF_dom_sf"/>
</dbReference>
<feature type="domain" description="Rho-GAP" evidence="4">
    <location>
        <begin position="1613"/>
        <end position="1820"/>
    </location>
</feature>
<evidence type="ECO:0000256" key="2">
    <source>
        <dbReference type="SAM" id="MobiDB-lite"/>
    </source>
</evidence>
<dbReference type="PROSITE" id="PS50212">
    <property type="entry name" value="RASGEF_NTER"/>
    <property type="match status" value="1"/>
</dbReference>
<evidence type="ECO:0000256" key="1">
    <source>
        <dbReference type="PROSITE-ProRule" id="PRU00135"/>
    </source>
</evidence>
<dbReference type="OMA" id="TLEDDRW"/>
<dbReference type="SMART" id="SM00324">
    <property type="entry name" value="RhoGAP"/>
    <property type="match status" value="1"/>
</dbReference>
<dbReference type="CDD" id="cd00159">
    <property type="entry name" value="RhoGAP"/>
    <property type="match status" value="1"/>
</dbReference>
<feature type="region of interest" description="Disordered" evidence="2">
    <location>
        <begin position="1"/>
        <end position="31"/>
    </location>
</feature>
<dbReference type="EMBL" id="SWFT01000130">
    <property type="protein sequence ID" value="KAA8899072.1"/>
    <property type="molecule type" value="Genomic_DNA"/>
</dbReference>
<dbReference type="PROSITE" id="PS50238">
    <property type="entry name" value="RHOGAP"/>
    <property type="match status" value="1"/>
</dbReference>
<evidence type="ECO:0000259" key="4">
    <source>
        <dbReference type="PROSITE" id="PS50238"/>
    </source>
</evidence>